<sequence length="138" mass="15131">MYQTGIHQALNQYRDAGARAEASDANPHRLIQMLFEGALERIAVARGAMQQGDKAVKGERISRAIDIVEGLRAHLDMEKGGDVAANLESLYEYMARRLMEANLRDDVAALDEVANLLREVKAGWDAIPEQLAAEAGRG</sequence>
<evidence type="ECO:0000313" key="9">
    <source>
        <dbReference type="EMBL" id="OOG22905.1"/>
    </source>
</evidence>
<comment type="caution">
    <text evidence="7">Lacks conserved residue(s) required for the propagation of feature annotation.</text>
</comment>
<dbReference type="Gene3D" id="1.20.120.340">
    <property type="entry name" value="Flagellar protein FliS"/>
    <property type="match status" value="1"/>
</dbReference>
<dbReference type="InterPro" id="IPR008207">
    <property type="entry name" value="Sig_transdc_His_kin_Hpt_dom"/>
</dbReference>
<dbReference type="PANTHER" id="PTHR34773:SF1">
    <property type="entry name" value="FLAGELLAR SECRETION CHAPERONE FLIS"/>
    <property type="match status" value="1"/>
</dbReference>
<organism evidence="9 10">
    <name type="scientific">Thioalkalivibrio denitrificans</name>
    <dbReference type="NCBI Taxonomy" id="108003"/>
    <lineage>
        <taxon>Bacteria</taxon>
        <taxon>Pseudomonadati</taxon>
        <taxon>Pseudomonadota</taxon>
        <taxon>Gammaproteobacteria</taxon>
        <taxon>Chromatiales</taxon>
        <taxon>Ectothiorhodospiraceae</taxon>
        <taxon>Thioalkalivibrio</taxon>
    </lineage>
</organism>
<evidence type="ECO:0000256" key="6">
    <source>
        <dbReference type="PIRNR" id="PIRNR039090"/>
    </source>
</evidence>
<evidence type="ECO:0000259" key="8">
    <source>
        <dbReference type="PROSITE" id="PS50894"/>
    </source>
</evidence>
<keyword evidence="5" id="KW-0143">Chaperone</keyword>
<dbReference type="PANTHER" id="PTHR34773">
    <property type="entry name" value="FLAGELLAR SECRETION CHAPERONE FLIS"/>
    <property type="match status" value="1"/>
</dbReference>
<dbReference type="OrthoDB" id="9792010at2"/>
<keyword evidence="10" id="KW-1185">Reference proteome</keyword>
<dbReference type="GO" id="GO:0000160">
    <property type="term" value="P:phosphorelay signal transduction system"/>
    <property type="evidence" value="ECO:0007669"/>
    <property type="project" value="InterPro"/>
</dbReference>
<dbReference type="SUPFAM" id="SSF101116">
    <property type="entry name" value="Flagellar export chaperone FliS"/>
    <property type="match status" value="1"/>
</dbReference>
<feature type="domain" description="HPt" evidence="8">
    <location>
        <begin position="23"/>
        <end position="134"/>
    </location>
</feature>
<evidence type="ECO:0000256" key="7">
    <source>
        <dbReference type="PROSITE-ProRule" id="PRU00110"/>
    </source>
</evidence>
<keyword evidence="9" id="KW-0966">Cell projection</keyword>
<comment type="subcellular location">
    <subcellularLocation>
        <location evidence="1 6">Cytoplasm</location>
        <location evidence="1 6">Cytosol</location>
    </subcellularLocation>
</comment>
<evidence type="ECO:0000256" key="1">
    <source>
        <dbReference type="ARBA" id="ARBA00004514"/>
    </source>
</evidence>
<evidence type="ECO:0000313" key="10">
    <source>
        <dbReference type="Proteomes" id="UP000189462"/>
    </source>
</evidence>
<dbReference type="GO" id="GO:0044780">
    <property type="term" value="P:bacterial-type flagellum assembly"/>
    <property type="evidence" value="ECO:0007669"/>
    <property type="project" value="InterPro"/>
</dbReference>
<dbReference type="GO" id="GO:0005829">
    <property type="term" value="C:cytosol"/>
    <property type="evidence" value="ECO:0007669"/>
    <property type="project" value="UniProtKB-SubCell"/>
</dbReference>
<dbReference type="EMBL" id="MVBK01000085">
    <property type="protein sequence ID" value="OOG22905.1"/>
    <property type="molecule type" value="Genomic_DNA"/>
</dbReference>
<keyword evidence="4 6" id="KW-1005">Bacterial flagellum biogenesis</keyword>
<keyword evidence="3 6" id="KW-0963">Cytoplasm</keyword>
<dbReference type="InterPro" id="IPR003713">
    <property type="entry name" value="FliS"/>
</dbReference>
<dbReference type="Proteomes" id="UP000189462">
    <property type="component" value="Unassembled WGS sequence"/>
</dbReference>
<dbReference type="PIRSF" id="PIRSF039090">
    <property type="entry name" value="Flis"/>
    <property type="match status" value="1"/>
</dbReference>
<dbReference type="InterPro" id="IPR036584">
    <property type="entry name" value="FliS_sf"/>
</dbReference>
<evidence type="ECO:0000256" key="2">
    <source>
        <dbReference type="ARBA" id="ARBA00008787"/>
    </source>
</evidence>
<dbReference type="GO" id="GO:0071973">
    <property type="term" value="P:bacterial-type flagellum-dependent cell motility"/>
    <property type="evidence" value="ECO:0007669"/>
    <property type="project" value="TreeGrafter"/>
</dbReference>
<dbReference type="PROSITE" id="PS50894">
    <property type="entry name" value="HPT"/>
    <property type="match status" value="1"/>
</dbReference>
<evidence type="ECO:0000256" key="3">
    <source>
        <dbReference type="ARBA" id="ARBA00022490"/>
    </source>
</evidence>
<dbReference type="AlphaFoldDB" id="A0A1V3NCY4"/>
<comment type="similarity">
    <text evidence="2 6">Belongs to the FliS family.</text>
</comment>
<proteinExistence type="inferred from homology"/>
<dbReference type="RefSeq" id="WP_077279658.1">
    <property type="nucleotide sequence ID" value="NZ_MVBK01000085.1"/>
</dbReference>
<keyword evidence="9" id="KW-0969">Cilium</keyword>
<evidence type="ECO:0000256" key="4">
    <source>
        <dbReference type="ARBA" id="ARBA00022795"/>
    </source>
</evidence>
<dbReference type="CDD" id="cd16098">
    <property type="entry name" value="FliS"/>
    <property type="match status" value="1"/>
</dbReference>
<dbReference type="NCBIfam" id="TIGR00208">
    <property type="entry name" value="fliS"/>
    <property type="match status" value="1"/>
</dbReference>
<evidence type="ECO:0000256" key="5">
    <source>
        <dbReference type="ARBA" id="ARBA00023186"/>
    </source>
</evidence>
<protein>
    <recommendedName>
        <fullName evidence="6">Flagellar secretion chaperone FliS</fullName>
    </recommendedName>
</protein>
<reference evidence="9 10" key="1">
    <citation type="submission" date="2017-02" db="EMBL/GenBank/DDBJ databases">
        <title>Genomic diversity within the haloalkaliphilic genus Thioalkalivibrio.</title>
        <authorList>
            <person name="Ahn A.-C."/>
            <person name="Meier-Kolthoff J."/>
            <person name="Overmars L."/>
            <person name="Richter M."/>
            <person name="Woyke T."/>
            <person name="Sorokin D.Y."/>
            <person name="Muyzer G."/>
        </authorList>
    </citation>
    <scope>NUCLEOTIDE SEQUENCE [LARGE SCALE GENOMIC DNA]</scope>
    <source>
        <strain evidence="9 10">ALJD</strain>
    </source>
</reference>
<accession>A0A1V3NCY4</accession>
<gene>
    <name evidence="9" type="ORF">B1C78_13340</name>
</gene>
<name>A0A1V3NCY4_9GAMM</name>
<dbReference type="Pfam" id="PF02561">
    <property type="entry name" value="FliS"/>
    <property type="match status" value="1"/>
</dbReference>
<comment type="caution">
    <text evidence="9">The sequence shown here is derived from an EMBL/GenBank/DDBJ whole genome shotgun (WGS) entry which is preliminary data.</text>
</comment>
<keyword evidence="9" id="KW-0282">Flagellum</keyword>
<dbReference type="STRING" id="108003.B1C78_13340"/>